<accession>G0QVU3</accession>
<sequence>MFMYLMQIQRRNFILNTIILEIIITIFFIIFLLTDLFLNIDFQKTIYQIILGLCLFFFIKTNSFFLYFRIQKLYVFFVFYPYFFLHLLLLLNFLNFFLLRITQKSKTEILFKIKNVFFFKFLFYHNALFLNQQIIQINR</sequence>
<keyword evidence="1" id="KW-1133">Transmembrane helix</keyword>
<protein>
    <recommendedName>
        <fullName evidence="4">Transmembrane protein</fullName>
    </recommendedName>
</protein>
<feature type="transmembrane region" description="Helical" evidence="1">
    <location>
        <begin position="46"/>
        <end position="67"/>
    </location>
</feature>
<dbReference type="AlphaFoldDB" id="G0QVU3"/>
<gene>
    <name evidence="2" type="ORF">IMG5_126460</name>
</gene>
<dbReference type="RefSeq" id="XP_004032252.1">
    <property type="nucleotide sequence ID" value="XM_004032204.1"/>
</dbReference>
<evidence type="ECO:0000313" key="2">
    <source>
        <dbReference type="EMBL" id="EGR30665.1"/>
    </source>
</evidence>
<dbReference type="InParanoid" id="G0QVU3"/>
<keyword evidence="3" id="KW-1185">Reference proteome</keyword>
<feature type="transmembrane region" description="Helical" evidence="1">
    <location>
        <begin position="74"/>
        <end position="97"/>
    </location>
</feature>
<feature type="transmembrane region" description="Helical" evidence="1">
    <location>
        <begin position="109"/>
        <end position="130"/>
    </location>
</feature>
<organism evidence="2 3">
    <name type="scientific">Ichthyophthirius multifiliis</name>
    <name type="common">White spot disease agent</name>
    <name type="synonym">Ich</name>
    <dbReference type="NCBI Taxonomy" id="5932"/>
    <lineage>
        <taxon>Eukaryota</taxon>
        <taxon>Sar</taxon>
        <taxon>Alveolata</taxon>
        <taxon>Ciliophora</taxon>
        <taxon>Intramacronucleata</taxon>
        <taxon>Oligohymenophorea</taxon>
        <taxon>Hymenostomatida</taxon>
        <taxon>Ophryoglenina</taxon>
        <taxon>Ichthyophthirius</taxon>
    </lineage>
</organism>
<keyword evidence="1" id="KW-0812">Transmembrane</keyword>
<dbReference type="EMBL" id="GL983961">
    <property type="protein sequence ID" value="EGR30665.1"/>
    <property type="molecule type" value="Genomic_DNA"/>
</dbReference>
<feature type="transmembrane region" description="Helical" evidence="1">
    <location>
        <begin position="12"/>
        <end position="34"/>
    </location>
</feature>
<reference evidence="2 3" key="1">
    <citation type="submission" date="2011-07" db="EMBL/GenBank/DDBJ databases">
        <authorList>
            <person name="Coyne R."/>
            <person name="Brami D."/>
            <person name="Johnson J."/>
            <person name="Hostetler J."/>
            <person name="Hannick L."/>
            <person name="Clark T."/>
            <person name="Cassidy-Hanley D."/>
            <person name="Inman J."/>
        </authorList>
    </citation>
    <scope>NUCLEOTIDE SEQUENCE [LARGE SCALE GENOMIC DNA]</scope>
    <source>
        <strain evidence="2 3">G5</strain>
    </source>
</reference>
<name>G0QVU3_ICHMU</name>
<evidence type="ECO:0000256" key="1">
    <source>
        <dbReference type="SAM" id="Phobius"/>
    </source>
</evidence>
<keyword evidence="1" id="KW-0472">Membrane</keyword>
<dbReference type="GeneID" id="14906779"/>
<dbReference type="Proteomes" id="UP000008983">
    <property type="component" value="Unassembled WGS sequence"/>
</dbReference>
<proteinExistence type="predicted"/>
<evidence type="ECO:0008006" key="4">
    <source>
        <dbReference type="Google" id="ProtNLM"/>
    </source>
</evidence>
<evidence type="ECO:0000313" key="3">
    <source>
        <dbReference type="Proteomes" id="UP000008983"/>
    </source>
</evidence>